<keyword evidence="2" id="KW-1185">Reference proteome</keyword>
<evidence type="ECO:0000313" key="2">
    <source>
        <dbReference type="Proteomes" id="UP001059597"/>
    </source>
</evidence>
<reference evidence="1" key="1">
    <citation type="submission" date="2022-06" db="EMBL/GenBank/DDBJ databases">
        <title>Complete genome sequence of Streptomyces nigrescens HEK616.</title>
        <authorList>
            <person name="Asamizu S."/>
            <person name="Onaka H."/>
        </authorList>
    </citation>
    <scope>NUCLEOTIDE SEQUENCE</scope>
    <source>
        <strain evidence="1">HEK616</strain>
    </source>
</reference>
<dbReference type="EMBL" id="AP026073">
    <property type="protein sequence ID" value="BDM73329.1"/>
    <property type="molecule type" value="Genomic_DNA"/>
</dbReference>
<accession>A0ABM8A3S7</accession>
<gene>
    <name evidence="1" type="ORF">HEK616_68160</name>
</gene>
<protein>
    <submittedName>
        <fullName evidence="1">Uncharacterized protein</fullName>
    </submittedName>
</protein>
<evidence type="ECO:0000313" key="1">
    <source>
        <dbReference type="EMBL" id="BDM73329.1"/>
    </source>
</evidence>
<dbReference type="Proteomes" id="UP001059597">
    <property type="component" value="Chromosome"/>
</dbReference>
<name>A0ABM8A3S7_STRNI</name>
<proteinExistence type="predicted"/>
<sequence length="216" mass="24203">MSCESLMKWAAQSNPQEIVQCVAALDEVFPLPEHNADGPWGNWTPANDATIGALLRHTAMVHDVGNTPITVVGLRRANVKEYVESFLINMACWHRAPSLWSAVQSLRAAELTNDALSMLRHVGSKRQATRVLEVVAHFDARNGMQERNAILKGMASEEKRFMIGISGLKSEEAQKALISEIPWPKRHHYFDLLNDAGYEELAKQIELPKYSDEPPF</sequence>
<organism evidence="1 2">
    <name type="scientific">Streptomyces nigrescens</name>
    <dbReference type="NCBI Taxonomy" id="1920"/>
    <lineage>
        <taxon>Bacteria</taxon>
        <taxon>Bacillati</taxon>
        <taxon>Actinomycetota</taxon>
        <taxon>Actinomycetes</taxon>
        <taxon>Kitasatosporales</taxon>
        <taxon>Streptomycetaceae</taxon>
        <taxon>Streptomyces</taxon>
    </lineage>
</organism>